<dbReference type="PROSITE" id="PS50887">
    <property type="entry name" value="GGDEF"/>
    <property type="match status" value="1"/>
</dbReference>
<keyword evidence="5" id="KW-1185">Reference proteome</keyword>
<comment type="caution">
    <text evidence="4">The sequence shown here is derived from an EMBL/GenBank/DDBJ whole genome shotgun (WGS) entry which is preliminary data.</text>
</comment>
<name>A0ABQ5YMP3_9NEIS</name>
<dbReference type="PANTHER" id="PTHR45138:SF9">
    <property type="entry name" value="DIGUANYLATE CYCLASE DGCM-RELATED"/>
    <property type="match status" value="1"/>
</dbReference>
<evidence type="ECO:0000313" key="4">
    <source>
        <dbReference type="EMBL" id="GLR15243.1"/>
    </source>
</evidence>
<evidence type="ECO:0000259" key="3">
    <source>
        <dbReference type="PROSITE" id="PS50887"/>
    </source>
</evidence>
<evidence type="ECO:0000313" key="5">
    <source>
        <dbReference type="Proteomes" id="UP001156706"/>
    </source>
</evidence>
<dbReference type="SMART" id="SM00267">
    <property type="entry name" value="GGDEF"/>
    <property type="match status" value="1"/>
</dbReference>
<gene>
    <name evidence="4" type="ORF">GCM10007907_40330</name>
</gene>
<dbReference type="Pfam" id="PF00990">
    <property type="entry name" value="GGDEF"/>
    <property type="match status" value="1"/>
</dbReference>
<organism evidence="4 5">
    <name type="scientific">Chitinimonas prasina</name>
    <dbReference type="NCBI Taxonomy" id="1434937"/>
    <lineage>
        <taxon>Bacteria</taxon>
        <taxon>Pseudomonadati</taxon>
        <taxon>Pseudomonadota</taxon>
        <taxon>Betaproteobacteria</taxon>
        <taxon>Neisseriales</taxon>
        <taxon>Chitinibacteraceae</taxon>
        <taxon>Chitinimonas</taxon>
    </lineage>
</organism>
<reference evidence="5" key="1">
    <citation type="journal article" date="2019" name="Int. J. Syst. Evol. Microbiol.">
        <title>The Global Catalogue of Microorganisms (GCM) 10K type strain sequencing project: providing services to taxonomists for standard genome sequencing and annotation.</title>
        <authorList>
            <consortium name="The Broad Institute Genomics Platform"/>
            <consortium name="The Broad Institute Genome Sequencing Center for Infectious Disease"/>
            <person name="Wu L."/>
            <person name="Ma J."/>
        </authorList>
    </citation>
    <scope>NUCLEOTIDE SEQUENCE [LARGE SCALE GENOMIC DNA]</scope>
    <source>
        <strain evidence="5">NBRC 110044</strain>
    </source>
</reference>
<dbReference type="RefSeq" id="WP_284198307.1">
    <property type="nucleotide sequence ID" value="NZ_BSOG01000007.1"/>
</dbReference>
<dbReference type="InterPro" id="IPR000160">
    <property type="entry name" value="GGDEF_dom"/>
</dbReference>
<dbReference type="InterPro" id="IPR043128">
    <property type="entry name" value="Rev_trsase/Diguanyl_cyclase"/>
</dbReference>
<dbReference type="InterPro" id="IPR029787">
    <property type="entry name" value="Nucleotide_cyclase"/>
</dbReference>
<protein>
    <recommendedName>
        <fullName evidence="1">diguanylate cyclase</fullName>
        <ecNumber evidence="1">2.7.7.65</ecNumber>
    </recommendedName>
</protein>
<sequence length="262" mass="29917">MTPDQRDLDELVKRLLADPANSDHPMHYALSQLWLAHRELLNRIERITHVSDAYQSIAREREMSLAERFDKQLRQLEKVARISDRYQQMMRELNIALEEASTHDVLTSLANRRLLMERLKAETERAGRLQHDFCVAMVDIDHFKQVNDQHGHDTGDRVLIEIARVMQAEVREYDLCGRWGGEEFLILLPELDLASAQVVVERVRLGIRNLAIRQGTEALTITVSAGLAAHLPGESYSDTINRADAALLRAKQHGRDCLVLAS</sequence>
<dbReference type="NCBIfam" id="NF038266">
    <property type="entry name" value="diguan_SiaD"/>
    <property type="match status" value="1"/>
</dbReference>
<comment type="catalytic activity">
    <reaction evidence="2">
        <text>2 GTP = 3',3'-c-di-GMP + 2 diphosphate</text>
        <dbReference type="Rhea" id="RHEA:24898"/>
        <dbReference type="ChEBI" id="CHEBI:33019"/>
        <dbReference type="ChEBI" id="CHEBI:37565"/>
        <dbReference type="ChEBI" id="CHEBI:58805"/>
        <dbReference type="EC" id="2.7.7.65"/>
    </reaction>
</comment>
<dbReference type="PANTHER" id="PTHR45138">
    <property type="entry name" value="REGULATORY COMPONENTS OF SENSORY TRANSDUCTION SYSTEM"/>
    <property type="match status" value="1"/>
</dbReference>
<dbReference type="Proteomes" id="UP001156706">
    <property type="component" value="Unassembled WGS sequence"/>
</dbReference>
<proteinExistence type="predicted"/>
<dbReference type="SUPFAM" id="SSF55073">
    <property type="entry name" value="Nucleotide cyclase"/>
    <property type="match status" value="1"/>
</dbReference>
<dbReference type="NCBIfam" id="TIGR00254">
    <property type="entry name" value="GGDEF"/>
    <property type="match status" value="1"/>
</dbReference>
<dbReference type="EMBL" id="BSOG01000007">
    <property type="protein sequence ID" value="GLR15243.1"/>
    <property type="molecule type" value="Genomic_DNA"/>
</dbReference>
<dbReference type="InterPro" id="IPR050469">
    <property type="entry name" value="Diguanylate_Cyclase"/>
</dbReference>
<dbReference type="EC" id="2.7.7.65" evidence="1"/>
<accession>A0ABQ5YMP3</accession>
<evidence type="ECO:0000256" key="2">
    <source>
        <dbReference type="ARBA" id="ARBA00034247"/>
    </source>
</evidence>
<evidence type="ECO:0000256" key="1">
    <source>
        <dbReference type="ARBA" id="ARBA00012528"/>
    </source>
</evidence>
<feature type="domain" description="GGDEF" evidence="3">
    <location>
        <begin position="131"/>
        <end position="262"/>
    </location>
</feature>
<dbReference type="Gene3D" id="3.30.70.270">
    <property type="match status" value="1"/>
</dbReference>
<dbReference type="CDD" id="cd01949">
    <property type="entry name" value="GGDEF"/>
    <property type="match status" value="1"/>
</dbReference>